<dbReference type="EMBL" id="GL882893">
    <property type="protein sequence ID" value="EGF77173.1"/>
    <property type="molecule type" value="Genomic_DNA"/>
</dbReference>
<dbReference type="HOGENOM" id="CLU_1142414_0_0_1"/>
<evidence type="ECO:0000313" key="2">
    <source>
        <dbReference type="EMBL" id="EGF77173.1"/>
    </source>
</evidence>
<evidence type="ECO:0000313" key="3">
    <source>
        <dbReference type="Proteomes" id="UP000007241"/>
    </source>
</evidence>
<reference evidence="2 3" key="1">
    <citation type="submission" date="2009-12" db="EMBL/GenBank/DDBJ databases">
        <title>The draft genome of Batrachochytrium dendrobatidis.</title>
        <authorList>
            <consortium name="US DOE Joint Genome Institute (JGI-PGF)"/>
            <person name="Kuo A."/>
            <person name="Salamov A."/>
            <person name="Schmutz J."/>
            <person name="Lucas S."/>
            <person name="Pitluck S."/>
            <person name="Rosenblum E."/>
            <person name="Stajich J."/>
            <person name="Eisen M."/>
            <person name="Grigoriev I.V."/>
        </authorList>
    </citation>
    <scope>NUCLEOTIDE SEQUENCE [LARGE SCALE GENOMIC DNA]</scope>
    <source>
        <strain evidence="3">JAM81 / FGSC 10211</strain>
    </source>
</reference>
<dbReference type="AlphaFoldDB" id="F4PC73"/>
<dbReference type="InParanoid" id="F4PC73"/>
<organism evidence="2 3">
    <name type="scientific">Batrachochytrium dendrobatidis (strain JAM81 / FGSC 10211)</name>
    <name type="common">Frog chytrid fungus</name>
    <dbReference type="NCBI Taxonomy" id="684364"/>
    <lineage>
        <taxon>Eukaryota</taxon>
        <taxon>Fungi</taxon>
        <taxon>Fungi incertae sedis</taxon>
        <taxon>Chytridiomycota</taxon>
        <taxon>Chytridiomycota incertae sedis</taxon>
        <taxon>Chytridiomycetes</taxon>
        <taxon>Rhizophydiales</taxon>
        <taxon>Rhizophydiales incertae sedis</taxon>
        <taxon>Batrachochytrium</taxon>
    </lineage>
</organism>
<dbReference type="RefSeq" id="XP_006682298.1">
    <property type="nucleotide sequence ID" value="XM_006682235.1"/>
</dbReference>
<dbReference type="Pfam" id="PF14687">
    <property type="entry name" value="DUF4460"/>
    <property type="match status" value="1"/>
</dbReference>
<accession>F4PC73</accession>
<proteinExistence type="predicted"/>
<dbReference type="InterPro" id="IPR028031">
    <property type="entry name" value="DUF4460"/>
</dbReference>
<evidence type="ECO:0000259" key="1">
    <source>
        <dbReference type="Pfam" id="PF14687"/>
    </source>
</evidence>
<keyword evidence="3" id="KW-1185">Reference proteome</keyword>
<name>F4PC73_BATDJ</name>
<gene>
    <name evidence="2" type="ORF">BATDEDRAFT_92013</name>
</gene>
<sequence>MASIQPTVQVIAIVRKYLIPFVRTVHPDFFGSVPRKQAINQTSLQTVNSIVGRIEDNKANHDNMLTKPVEVEFYLLNQEKSVCHSLGMHVRPSGLQQGIHTYQELHSTTQTPSIEKKDTVTTYHAGSDDQYLLEQHQKKIQSQYVHITPLMMRSVADKDQMDLHRFLTARSLLSLFGAAGQGLCVDDIARIENGIKRMIGMGDENAFRTYPRSSNRKNPKERFGNLLKQDIARTDRIVCDIQE</sequence>
<protein>
    <recommendedName>
        <fullName evidence="1">DUF4460 domain-containing protein</fullName>
    </recommendedName>
</protein>
<dbReference type="GeneID" id="18244469"/>
<dbReference type="Proteomes" id="UP000007241">
    <property type="component" value="Unassembled WGS sequence"/>
</dbReference>
<feature type="domain" description="DUF4460" evidence="1">
    <location>
        <begin position="14"/>
        <end position="79"/>
    </location>
</feature>